<dbReference type="EMBL" id="CM042884">
    <property type="protein sequence ID" value="KAI4369348.1"/>
    <property type="molecule type" value="Genomic_DNA"/>
</dbReference>
<gene>
    <name evidence="1" type="ORF">MLD38_017796</name>
</gene>
<evidence type="ECO:0000313" key="2">
    <source>
        <dbReference type="Proteomes" id="UP001057402"/>
    </source>
</evidence>
<keyword evidence="2" id="KW-1185">Reference proteome</keyword>
<name>A0ACB9QVV9_9MYRT</name>
<protein>
    <submittedName>
        <fullName evidence="1">Uncharacterized protein</fullName>
    </submittedName>
</protein>
<dbReference type="Proteomes" id="UP001057402">
    <property type="component" value="Chromosome 5"/>
</dbReference>
<sequence length="74" mass="8438">MCFLATWKIIDDHPSSIRKIIGAFHADKIVRGESLNLPSTIPGVRERVFCGNKISHCEGTSLTDWQNNLLQRWD</sequence>
<reference evidence="2" key="1">
    <citation type="journal article" date="2023" name="Front. Plant Sci.">
        <title>Chromosomal-level genome assembly of Melastoma candidum provides insights into trichome evolution.</title>
        <authorList>
            <person name="Zhong Y."/>
            <person name="Wu W."/>
            <person name="Sun C."/>
            <person name="Zou P."/>
            <person name="Liu Y."/>
            <person name="Dai S."/>
            <person name="Zhou R."/>
        </authorList>
    </citation>
    <scope>NUCLEOTIDE SEQUENCE [LARGE SCALE GENOMIC DNA]</scope>
</reference>
<proteinExistence type="predicted"/>
<organism evidence="1 2">
    <name type="scientific">Melastoma candidum</name>
    <dbReference type="NCBI Taxonomy" id="119954"/>
    <lineage>
        <taxon>Eukaryota</taxon>
        <taxon>Viridiplantae</taxon>
        <taxon>Streptophyta</taxon>
        <taxon>Embryophyta</taxon>
        <taxon>Tracheophyta</taxon>
        <taxon>Spermatophyta</taxon>
        <taxon>Magnoliopsida</taxon>
        <taxon>eudicotyledons</taxon>
        <taxon>Gunneridae</taxon>
        <taxon>Pentapetalae</taxon>
        <taxon>rosids</taxon>
        <taxon>malvids</taxon>
        <taxon>Myrtales</taxon>
        <taxon>Melastomataceae</taxon>
        <taxon>Melastomatoideae</taxon>
        <taxon>Melastomateae</taxon>
        <taxon>Melastoma</taxon>
    </lineage>
</organism>
<accession>A0ACB9QVV9</accession>
<evidence type="ECO:0000313" key="1">
    <source>
        <dbReference type="EMBL" id="KAI4369348.1"/>
    </source>
</evidence>
<comment type="caution">
    <text evidence="1">The sequence shown here is derived from an EMBL/GenBank/DDBJ whole genome shotgun (WGS) entry which is preliminary data.</text>
</comment>